<dbReference type="OrthoDB" id="9761519at2"/>
<evidence type="ECO:0000313" key="6">
    <source>
        <dbReference type="Proteomes" id="UP000199438"/>
    </source>
</evidence>
<organism evidence="5 6">
    <name type="scientific">Zunongwangia mangrovi</name>
    <dbReference type="NCBI Taxonomy" id="1334022"/>
    <lineage>
        <taxon>Bacteria</taxon>
        <taxon>Pseudomonadati</taxon>
        <taxon>Bacteroidota</taxon>
        <taxon>Flavobacteriia</taxon>
        <taxon>Flavobacteriales</taxon>
        <taxon>Flavobacteriaceae</taxon>
        <taxon>Zunongwangia</taxon>
    </lineage>
</organism>
<dbReference type="NCBIfam" id="NF045579">
    <property type="entry name" value="rhamnoside_JR"/>
    <property type="match status" value="1"/>
</dbReference>
<evidence type="ECO:0000259" key="4">
    <source>
        <dbReference type="Pfam" id="PF22666"/>
    </source>
</evidence>
<dbReference type="AlphaFoldDB" id="A0A1I1JB66"/>
<keyword evidence="1 3" id="KW-0732">Signal</keyword>
<protein>
    <recommendedName>
        <fullName evidence="4">Beta-mannosidase-like galactose-binding domain-containing protein</fullName>
    </recommendedName>
</protein>
<proteinExistence type="predicted"/>
<evidence type="ECO:0000256" key="3">
    <source>
        <dbReference type="SAM" id="SignalP"/>
    </source>
</evidence>
<feature type="domain" description="Beta-mannosidase-like galactose-binding" evidence="4">
    <location>
        <begin position="1015"/>
        <end position="1090"/>
    </location>
</feature>
<dbReference type="PANTHER" id="PTHR43817:SF1">
    <property type="entry name" value="HYDROLASE, FAMILY 43, PUTATIVE (AFU_ORTHOLOGUE AFUA_3G01660)-RELATED"/>
    <property type="match status" value="1"/>
</dbReference>
<dbReference type="STRING" id="1334022.SAMN04487907_104237"/>
<feature type="chain" id="PRO_5011532040" description="Beta-mannosidase-like galactose-binding domain-containing protein" evidence="3">
    <location>
        <begin position="24"/>
        <end position="1133"/>
    </location>
</feature>
<dbReference type="PANTHER" id="PTHR43817">
    <property type="entry name" value="GLYCOSYL HYDROLASE"/>
    <property type="match status" value="1"/>
</dbReference>
<dbReference type="Gene3D" id="2.60.120.260">
    <property type="entry name" value="Galactose-binding domain-like"/>
    <property type="match status" value="2"/>
</dbReference>
<dbReference type="InterPro" id="IPR054593">
    <property type="entry name" value="Beta-mannosidase-like_N2"/>
</dbReference>
<sequence>MIKKGILFILFLLGIFNVSDSYAQQDDLAYENSKPWVYWYWMHSAYSKEGITADLEAMKDAGIAGAYLMTIKGPTDPPLIDPPVLQLSPEFWEMVGFALKEANRLDLQIAMHAADGFAVAGGPWIEPEQSMQKVVYTDTILSGGKYLKLKLEQPESIEHYYMDIATFAIPQRSDETSSAGKSPKVTSTKEDVELNFLTSQTKNDEFKLSEKGWVQYEFDEPFLCKSIRIETNGVNYQAHRLKILVSDDGEKFKELGRLTAPRHGWQDWGIPYTHSIEPVKAKYFRFVYDPEGSEPGSEDLDAGKWKQSLKVSKIILSNQPKIGNYEGKSGLVWRISPETMNIQKEDYISQKDIINISEYVAENGILEWKAPAGNWKIMRFGHTTTGQENETGGVGKGLEVDKFDTEAIKFQFQKWFGKSTEIAGEDLVPEVLSILHIDSWEAGSQNWSRVFREEFKKRRGYDIVQFLPLMAGIPIENEETSEQVLYDVRKTISDLIVDHFFGTMKAEADKLGVKFSSENVAPTMVSDALMHFKNVDYPGGEFWLNSPTHDKPNDMLDAISGGHIYGKNIIQAEAFTQLRMDWNEDPQMLKRLGDLNYALGINRFFYHVFVHNPWLDRKPGMTLDNIGTYIQRDQTWWEPGAAWMEYCRRVQFQLQKGKPVVDLAVFTGEELPSRSVLPDRLLPFIPNIFGDERLASEQLRLENEGQPTSKMPKEVTYSKNITDMTQWVNSMNGYKYDSFNPDVLLNDARVVDGKVRFKGEIDYKALLFPGTRNMSPNSMISTEVAKKILQLIENGATVFVAGKPVRITGFSTNADKQEWQEITDKIWSGFNPGLTAEETNFWKIGNGKVIQLPYMGKDFSEVGVEPDVLLPDLELSEAGKLAWNHRSSEIEEIYFLSNQSGEEFQTIVSFRTTGRVPYLYDPLIDETTAIQSWKVENDRTLIPLNFSKDGALFIIFREKTANRTIAKGDNWSSFESIKTLSEDWELKFYEAYHGPSEVQEINQLFDWSNSENKKIKYYSGTSTYTKTFKFKGETENIWLDLGEFSDIAEVVLNGKNVGVIWTFPHRIDISEALKNGKNTLEVKISNTWANRLIGDHLLPEKERLTWRMADFRLSEEELNSSGLLGPVILKKRR</sequence>
<dbReference type="InterPro" id="IPR008979">
    <property type="entry name" value="Galactose-bd-like_sf"/>
</dbReference>
<dbReference type="SUPFAM" id="SSF49785">
    <property type="entry name" value="Galactose-binding domain-like"/>
    <property type="match status" value="2"/>
</dbReference>
<dbReference type="Pfam" id="PF17132">
    <property type="entry name" value="Glyco_hydro_106"/>
    <property type="match status" value="2"/>
</dbReference>
<dbReference type="Proteomes" id="UP000199438">
    <property type="component" value="Unassembled WGS sequence"/>
</dbReference>
<feature type="signal peptide" evidence="3">
    <location>
        <begin position="1"/>
        <end position="23"/>
    </location>
</feature>
<keyword evidence="6" id="KW-1185">Reference proteome</keyword>
<evidence type="ECO:0000313" key="5">
    <source>
        <dbReference type="EMBL" id="SFC45615.1"/>
    </source>
</evidence>
<dbReference type="EMBL" id="FOKV01000004">
    <property type="protein sequence ID" value="SFC45615.1"/>
    <property type="molecule type" value="Genomic_DNA"/>
</dbReference>
<evidence type="ECO:0000256" key="2">
    <source>
        <dbReference type="ARBA" id="ARBA00022801"/>
    </source>
</evidence>
<dbReference type="Pfam" id="PF22666">
    <property type="entry name" value="Glyco_hydro_2_N2"/>
    <property type="match status" value="1"/>
</dbReference>
<evidence type="ECO:0000256" key="1">
    <source>
        <dbReference type="ARBA" id="ARBA00022729"/>
    </source>
</evidence>
<keyword evidence="2" id="KW-0378">Hydrolase</keyword>
<accession>A0A1I1JB66</accession>
<name>A0A1I1JB66_9FLAO</name>
<reference evidence="6" key="1">
    <citation type="submission" date="2016-10" db="EMBL/GenBank/DDBJ databases">
        <authorList>
            <person name="Varghese N."/>
            <person name="Submissions S."/>
        </authorList>
    </citation>
    <scope>NUCLEOTIDE SEQUENCE [LARGE SCALE GENOMIC DNA]</scope>
    <source>
        <strain evidence="6">DSM 24499</strain>
    </source>
</reference>
<gene>
    <name evidence="5" type="ORF">SAMN04487907_104237</name>
</gene>
<dbReference type="RefSeq" id="WP_092542783.1">
    <property type="nucleotide sequence ID" value="NZ_FOKV01000004.1"/>
</dbReference>
<dbReference type="GO" id="GO:0004553">
    <property type="term" value="F:hydrolase activity, hydrolyzing O-glycosyl compounds"/>
    <property type="evidence" value="ECO:0007669"/>
    <property type="project" value="UniProtKB-ARBA"/>
</dbReference>